<dbReference type="PANTHER" id="PTHR23028">
    <property type="entry name" value="ACETYLTRANSFERASE"/>
    <property type="match status" value="1"/>
</dbReference>
<feature type="transmembrane region" description="Helical" evidence="1">
    <location>
        <begin position="85"/>
        <end position="103"/>
    </location>
</feature>
<gene>
    <name evidence="3" type="ORF">MSEO_09980</name>
</gene>
<keyword evidence="4" id="KW-1185">Reference proteome</keyword>
<keyword evidence="3" id="KW-0808">Transferase</keyword>
<dbReference type="InterPro" id="IPR002656">
    <property type="entry name" value="Acyl_transf_3_dom"/>
</dbReference>
<feature type="transmembrane region" description="Helical" evidence="1">
    <location>
        <begin position="253"/>
        <end position="271"/>
    </location>
</feature>
<feature type="transmembrane region" description="Helical" evidence="1">
    <location>
        <begin position="309"/>
        <end position="328"/>
    </location>
</feature>
<feature type="domain" description="Acyltransferase 3" evidence="2">
    <location>
        <begin position="12"/>
        <end position="323"/>
    </location>
</feature>
<dbReference type="Proteomes" id="UP000466632">
    <property type="component" value="Chromosome"/>
</dbReference>
<dbReference type="EMBL" id="AP022582">
    <property type="protein sequence ID" value="BBY00499.1"/>
    <property type="molecule type" value="Genomic_DNA"/>
</dbReference>
<sequence length="358" mass="38965">MKLSQVFDPRMNALNVWRLVMASAVVLQHSWPLTGHTAPGLHGLYDVAVDGFFVLSGFLITASWHRNPRPREYFAARALRIFPGLWVCLIVVAFVIAPIGVAIQGGSPKKLLMSAAPIEYVLNNAVLNVYHGSIAGTPNGVPWPHVWDGTLWTLIFELFCYIGVAGAGVVGLLGRRWAVPLAFVLAVSLAAVVSYPGFAVQTIPQMIGRFAVMFLAGMLIHQFREVLPARWSLVIVCLVIAIGSALLSTNYRVIGAIPLAYGVIVSGALIHNPRLRLRTDLSYGIYIYGWPVQQFLVMCGLSFLNPFVFFAVAGAATLPLAALSWFGVEKRAMALKSRFTRKRHGLPAATVQQEATSG</sequence>
<feature type="transmembrane region" description="Helical" evidence="1">
    <location>
        <begin position="43"/>
        <end position="64"/>
    </location>
</feature>
<feature type="transmembrane region" description="Helical" evidence="1">
    <location>
        <begin position="181"/>
        <end position="200"/>
    </location>
</feature>
<feature type="transmembrane region" description="Helical" evidence="1">
    <location>
        <begin position="230"/>
        <end position="247"/>
    </location>
</feature>
<keyword evidence="1" id="KW-0812">Transmembrane</keyword>
<protein>
    <submittedName>
        <fullName evidence="3">Acyltransferase</fullName>
    </submittedName>
</protein>
<dbReference type="KEGG" id="mseo:MSEO_09980"/>
<dbReference type="GO" id="GO:0000271">
    <property type="term" value="P:polysaccharide biosynthetic process"/>
    <property type="evidence" value="ECO:0007669"/>
    <property type="project" value="TreeGrafter"/>
</dbReference>
<proteinExistence type="predicted"/>
<reference evidence="3 4" key="1">
    <citation type="journal article" date="2019" name="Emerg. Microbes Infect.">
        <title>Comprehensive subspecies identification of 175 nontuberculous mycobacteria species based on 7547 genomic profiles.</title>
        <authorList>
            <person name="Matsumoto Y."/>
            <person name="Kinjo T."/>
            <person name="Motooka D."/>
            <person name="Nabeya D."/>
            <person name="Jung N."/>
            <person name="Uechi K."/>
            <person name="Horii T."/>
            <person name="Iida T."/>
            <person name="Fujita J."/>
            <person name="Nakamura S."/>
        </authorList>
    </citation>
    <scope>NUCLEOTIDE SEQUENCE [LARGE SCALE GENOMIC DNA]</scope>
    <source>
        <strain evidence="3 4">JCM 16018</strain>
    </source>
</reference>
<keyword evidence="1" id="KW-0472">Membrane</keyword>
<dbReference type="Pfam" id="PF01757">
    <property type="entry name" value="Acyl_transf_3"/>
    <property type="match status" value="1"/>
</dbReference>
<dbReference type="AlphaFoldDB" id="A0A7I7NVJ1"/>
<evidence type="ECO:0000259" key="2">
    <source>
        <dbReference type="Pfam" id="PF01757"/>
    </source>
</evidence>
<organism evidence="3 4">
    <name type="scientific">Mycobacterium seoulense</name>
    <dbReference type="NCBI Taxonomy" id="386911"/>
    <lineage>
        <taxon>Bacteria</taxon>
        <taxon>Bacillati</taxon>
        <taxon>Actinomycetota</taxon>
        <taxon>Actinomycetes</taxon>
        <taxon>Mycobacteriales</taxon>
        <taxon>Mycobacteriaceae</taxon>
        <taxon>Mycobacterium</taxon>
    </lineage>
</organism>
<feature type="transmembrane region" description="Helical" evidence="1">
    <location>
        <begin position="151"/>
        <end position="174"/>
    </location>
</feature>
<dbReference type="PANTHER" id="PTHR23028:SF53">
    <property type="entry name" value="ACYL_TRANSF_3 DOMAIN-CONTAINING PROTEIN"/>
    <property type="match status" value="1"/>
</dbReference>
<dbReference type="RefSeq" id="WP_167527361.1">
    <property type="nucleotide sequence ID" value="NZ_AP022582.1"/>
</dbReference>
<evidence type="ECO:0000313" key="3">
    <source>
        <dbReference type="EMBL" id="BBY00499.1"/>
    </source>
</evidence>
<feature type="transmembrane region" description="Helical" evidence="1">
    <location>
        <begin position="12"/>
        <end position="31"/>
    </location>
</feature>
<accession>A0A7I7NVJ1</accession>
<evidence type="ECO:0000313" key="4">
    <source>
        <dbReference type="Proteomes" id="UP000466632"/>
    </source>
</evidence>
<name>A0A7I7NVJ1_9MYCO</name>
<keyword evidence="1" id="KW-1133">Transmembrane helix</keyword>
<dbReference type="GO" id="GO:0016747">
    <property type="term" value="F:acyltransferase activity, transferring groups other than amino-acyl groups"/>
    <property type="evidence" value="ECO:0007669"/>
    <property type="project" value="InterPro"/>
</dbReference>
<keyword evidence="3" id="KW-0012">Acyltransferase</keyword>
<dbReference type="InterPro" id="IPR050879">
    <property type="entry name" value="Acyltransferase_3"/>
</dbReference>
<dbReference type="GO" id="GO:0016020">
    <property type="term" value="C:membrane"/>
    <property type="evidence" value="ECO:0007669"/>
    <property type="project" value="TreeGrafter"/>
</dbReference>
<evidence type="ECO:0000256" key="1">
    <source>
        <dbReference type="SAM" id="Phobius"/>
    </source>
</evidence>